<reference evidence="2 3" key="1">
    <citation type="submission" date="2014-12" db="EMBL/GenBank/DDBJ databases">
        <title>Genome sequencing of Photobacterium gaetbulicola AD005a.</title>
        <authorList>
            <person name="Adrian T.G.S."/>
            <person name="Chan K.G."/>
        </authorList>
    </citation>
    <scope>NUCLEOTIDE SEQUENCE [LARGE SCALE GENOMIC DNA]</scope>
    <source>
        <strain evidence="2 3">AD005a</strain>
    </source>
</reference>
<evidence type="ECO:0000313" key="2">
    <source>
        <dbReference type="EMBL" id="KHT63850.1"/>
    </source>
</evidence>
<organism evidence="2 3">
    <name type="scientific">Photobacterium gaetbulicola</name>
    <dbReference type="NCBI Taxonomy" id="1295392"/>
    <lineage>
        <taxon>Bacteria</taxon>
        <taxon>Pseudomonadati</taxon>
        <taxon>Pseudomonadota</taxon>
        <taxon>Gammaproteobacteria</taxon>
        <taxon>Vibrionales</taxon>
        <taxon>Vibrionaceae</taxon>
        <taxon>Photobacterium</taxon>
    </lineage>
</organism>
<name>A0A0B9GGF7_9GAMM</name>
<evidence type="ECO:0008006" key="4">
    <source>
        <dbReference type="Google" id="ProtNLM"/>
    </source>
</evidence>
<gene>
    <name evidence="2" type="ORF">RJ45_09600</name>
</gene>
<feature type="region of interest" description="Disordered" evidence="1">
    <location>
        <begin position="1"/>
        <end position="23"/>
    </location>
</feature>
<sequence length="619" mass="70888">MAKKPRKDYKVKTSPDNQPVSIEDYREPPWRQTWNGTTFDFRRWLYTGEPRLDEYGKGTNLASANRENLVKACRNAVWEIKKAEVTKENYCDKGLRYFFQYLDFHNAVVAEHNAEEERKSLAAVSVEKDYKLNLVPPVTEIEQIDKTLLESYIQWLRYTYVTDEGDNLGYTSCKSIFSKTKSVLNQLVLKKLLPEGIFPANPFPNSNRAANSHKPYPKPVFKALLRVLSKDIRGLRNGTLSLSGSQTLTIYLMVMAARSGRNPTPLLNATRAALLPHPIKPKQMGLLVTYKNRGNATSVQAFEYSDDEKQIEDMVSLPMDAVTIFHEVNTLTAPLAKDANPGEGDNLWLYQHKGSGKTTKGQVTKLTMQMYYKAAQSIVKRHNLMGEDGQPLKLNISRLRATFSQRMWQLTDGDHIKTARLNGNSEKVTDEHYLSLTPEMQTKHRNLLLLLHANFSGTAERQDARAKAKLESLSHEIGIPVNQLIAIINGDHNTGTGRCVDPKYGEYAPGNGTDYCTNWLNCFKCKDQMVLETDLYRLFSFYFLLLKERNFMKRDKWDSTYGWVIQVIDNEIIGPNTRSKANPKGCFDPLRVKRYRERAEQDPHPMWRDRAILQLGDEQ</sequence>
<comment type="caution">
    <text evidence="2">The sequence shown here is derived from an EMBL/GenBank/DDBJ whole genome shotgun (WGS) entry which is preliminary data.</text>
</comment>
<accession>A0A0B9GGF7</accession>
<evidence type="ECO:0000313" key="3">
    <source>
        <dbReference type="Proteomes" id="UP000031278"/>
    </source>
</evidence>
<dbReference type="EMBL" id="JWLZ01000149">
    <property type="protein sequence ID" value="KHT63850.1"/>
    <property type="molecule type" value="Genomic_DNA"/>
</dbReference>
<protein>
    <recommendedName>
        <fullName evidence="4">Integrase</fullName>
    </recommendedName>
</protein>
<dbReference type="RefSeq" id="WP_039460947.1">
    <property type="nucleotide sequence ID" value="NZ_JWLZ01000149.1"/>
</dbReference>
<dbReference type="AlphaFoldDB" id="A0A0B9GGF7"/>
<evidence type="ECO:0000256" key="1">
    <source>
        <dbReference type="SAM" id="MobiDB-lite"/>
    </source>
</evidence>
<dbReference type="Proteomes" id="UP000031278">
    <property type="component" value="Unassembled WGS sequence"/>
</dbReference>
<proteinExistence type="predicted"/>